<reference evidence="1" key="1">
    <citation type="submission" date="2020-08" db="EMBL/GenBank/DDBJ databases">
        <title>Multicomponent nature underlies the extraordinary mechanical properties of spider dragline silk.</title>
        <authorList>
            <person name="Kono N."/>
            <person name="Nakamura H."/>
            <person name="Mori M."/>
            <person name="Yoshida Y."/>
            <person name="Ohtoshi R."/>
            <person name="Malay A.D."/>
            <person name="Moran D.A.P."/>
            <person name="Tomita M."/>
            <person name="Numata K."/>
            <person name="Arakawa K."/>
        </authorList>
    </citation>
    <scope>NUCLEOTIDE SEQUENCE</scope>
</reference>
<dbReference type="AlphaFoldDB" id="A0A8X6RAQ3"/>
<comment type="caution">
    <text evidence="1">The sequence shown here is derived from an EMBL/GenBank/DDBJ whole genome shotgun (WGS) entry which is preliminary data.</text>
</comment>
<name>A0A8X6RAQ3_TRICX</name>
<accession>A0A8X6RAQ3</accession>
<proteinExistence type="predicted"/>
<evidence type="ECO:0000313" key="1">
    <source>
        <dbReference type="EMBL" id="GFX90640.1"/>
    </source>
</evidence>
<protein>
    <submittedName>
        <fullName evidence="1">Uncharacterized protein</fullName>
    </submittedName>
</protein>
<organism evidence="1 2">
    <name type="scientific">Trichonephila clavipes</name>
    <name type="common">Golden silk orbweaver</name>
    <name type="synonym">Nephila clavipes</name>
    <dbReference type="NCBI Taxonomy" id="2585209"/>
    <lineage>
        <taxon>Eukaryota</taxon>
        <taxon>Metazoa</taxon>
        <taxon>Ecdysozoa</taxon>
        <taxon>Arthropoda</taxon>
        <taxon>Chelicerata</taxon>
        <taxon>Arachnida</taxon>
        <taxon>Araneae</taxon>
        <taxon>Araneomorphae</taxon>
        <taxon>Entelegynae</taxon>
        <taxon>Araneoidea</taxon>
        <taxon>Nephilidae</taxon>
        <taxon>Trichonephila</taxon>
    </lineage>
</organism>
<dbReference type="EMBL" id="BMAU01021103">
    <property type="protein sequence ID" value="GFX90640.1"/>
    <property type="molecule type" value="Genomic_DNA"/>
</dbReference>
<keyword evidence="2" id="KW-1185">Reference proteome</keyword>
<evidence type="ECO:0000313" key="2">
    <source>
        <dbReference type="Proteomes" id="UP000887159"/>
    </source>
</evidence>
<dbReference type="Proteomes" id="UP000887159">
    <property type="component" value="Unassembled WGS sequence"/>
</dbReference>
<gene>
    <name evidence="1" type="ORF">TNCV_3194581</name>
</gene>
<sequence length="146" mass="16468">MTEADNSFLTASNLCHTSSILLAGDTTVQFPKTRCFQWVTDPEIVQARATVEYPVHEKVLYTNIECEQVTSCHLRSSRLVYGHQNTVRTTGNYLKREHCAPPVPSFVFRRTRIAVSLYADLSKKSSLLQLRCTVQANTAQTCPFPN</sequence>